<dbReference type="InterPro" id="IPR000120">
    <property type="entry name" value="Amidase"/>
</dbReference>
<protein>
    <submittedName>
        <fullName evidence="3">Amidase</fullName>
    </submittedName>
</protein>
<dbReference type="Gene3D" id="3.90.1300.10">
    <property type="entry name" value="Amidase signature (AS) domain"/>
    <property type="match status" value="1"/>
</dbReference>
<dbReference type="GO" id="GO:0003824">
    <property type="term" value="F:catalytic activity"/>
    <property type="evidence" value="ECO:0007669"/>
    <property type="project" value="InterPro"/>
</dbReference>
<name>A0AAU8JY74_9ACTN</name>
<dbReference type="AlphaFoldDB" id="A0AAU8JY74"/>
<feature type="domain" description="Amidase" evidence="2">
    <location>
        <begin position="28"/>
        <end position="417"/>
    </location>
</feature>
<organism evidence="3">
    <name type="scientific">Kitasatospora camelliae</name>
    <dbReference type="NCBI Taxonomy" id="3156397"/>
    <lineage>
        <taxon>Bacteria</taxon>
        <taxon>Bacillati</taxon>
        <taxon>Actinomycetota</taxon>
        <taxon>Actinomycetes</taxon>
        <taxon>Kitasatosporales</taxon>
        <taxon>Streptomycetaceae</taxon>
        <taxon>Kitasatospora</taxon>
    </lineage>
</organism>
<proteinExistence type="predicted"/>
<dbReference type="PANTHER" id="PTHR11895:SF67">
    <property type="entry name" value="AMIDASE DOMAIN-CONTAINING PROTEIN"/>
    <property type="match status" value="1"/>
</dbReference>
<dbReference type="EMBL" id="CP159872">
    <property type="protein sequence ID" value="XCM80756.1"/>
    <property type="molecule type" value="Genomic_DNA"/>
</dbReference>
<dbReference type="PANTHER" id="PTHR11895">
    <property type="entry name" value="TRANSAMIDASE"/>
    <property type="match status" value="1"/>
</dbReference>
<evidence type="ECO:0000256" key="1">
    <source>
        <dbReference type="SAM" id="MobiDB-lite"/>
    </source>
</evidence>
<accession>A0AAU8JY74</accession>
<evidence type="ECO:0000313" key="3">
    <source>
        <dbReference type="EMBL" id="XCM80756.1"/>
    </source>
</evidence>
<dbReference type="KEGG" id="kcm:ABWK59_18455"/>
<reference evidence="3" key="1">
    <citation type="submission" date="2024-06" db="EMBL/GenBank/DDBJ databases">
        <title>The genome sequences of Kitasatospora sp. strain HUAS MG31.</title>
        <authorList>
            <person name="Mo P."/>
        </authorList>
    </citation>
    <scope>NUCLEOTIDE SEQUENCE</scope>
    <source>
        <strain evidence="3">HUAS MG31</strain>
    </source>
</reference>
<evidence type="ECO:0000259" key="2">
    <source>
        <dbReference type="Pfam" id="PF01425"/>
    </source>
</evidence>
<gene>
    <name evidence="3" type="ORF">ABWK59_18455</name>
</gene>
<dbReference type="SUPFAM" id="SSF75304">
    <property type="entry name" value="Amidase signature (AS) enzymes"/>
    <property type="match status" value="1"/>
</dbReference>
<feature type="region of interest" description="Disordered" evidence="1">
    <location>
        <begin position="130"/>
        <end position="152"/>
    </location>
</feature>
<dbReference type="Pfam" id="PF01425">
    <property type="entry name" value="Amidase"/>
    <property type="match status" value="1"/>
</dbReference>
<dbReference type="RefSeq" id="WP_354641691.1">
    <property type="nucleotide sequence ID" value="NZ_CP159872.1"/>
</dbReference>
<sequence>MEPMIPLLREAADLRTGHLEPEAHADLLCTRIDRIDPVIRAFVPEHGRYERLTAEARALAARHRHGPPDGLPVLYGVPVGIKDVIHVDGLPTHAGSSLPPGVLAGPEAPLVTRLRAAGALVAGKTATAEFAGSAPGPTRNPHDLAHTPGGSSSGSAAAVAAGLLPLAVGTQTMGSIVRPAAYCGVVGFRPGYGRIPTAGVIAHSPSLDTVGLFTADTAGAALAAGVLCDGWEHRPPPGRDPVVGVPVGPYLERTRPDAREEFLRRLATLGLTVRHVDLLPDLDDLHRHLQVIDRYELAQVHADLFARFATLYRPETAAAIRRGHEIDRADHTAALQARAGFQRRLAEATAEAGVDLWITPAAPGPAPRGLDSTGDAVMSKPWSYAGLPAVSLPAGRLDGLPIGLQLVGSAGADEDLLGFAALIEQRLAA</sequence>
<dbReference type="InterPro" id="IPR036928">
    <property type="entry name" value="AS_sf"/>
</dbReference>
<dbReference type="InterPro" id="IPR023631">
    <property type="entry name" value="Amidase_dom"/>
</dbReference>